<evidence type="ECO:0000313" key="2">
    <source>
        <dbReference type="Proteomes" id="UP001311915"/>
    </source>
</evidence>
<protein>
    <submittedName>
        <fullName evidence="1">Uncharacterized protein</fullName>
    </submittedName>
</protein>
<proteinExistence type="predicted"/>
<organism evidence="1 2">
    <name type="scientific">Solanum pinnatisectum</name>
    <name type="common">tansyleaf nightshade</name>
    <dbReference type="NCBI Taxonomy" id="50273"/>
    <lineage>
        <taxon>Eukaryota</taxon>
        <taxon>Viridiplantae</taxon>
        <taxon>Streptophyta</taxon>
        <taxon>Embryophyta</taxon>
        <taxon>Tracheophyta</taxon>
        <taxon>Spermatophyta</taxon>
        <taxon>Magnoliopsida</taxon>
        <taxon>eudicotyledons</taxon>
        <taxon>Gunneridae</taxon>
        <taxon>Pentapetalae</taxon>
        <taxon>asterids</taxon>
        <taxon>lamiids</taxon>
        <taxon>Solanales</taxon>
        <taxon>Solanaceae</taxon>
        <taxon>Solanoideae</taxon>
        <taxon>Solaneae</taxon>
        <taxon>Solanum</taxon>
    </lineage>
</organism>
<name>A0AAV9K479_9SOLN</name>
<dbReference type="EMBL" id="JAWPEI010000014">
    <property type="protein sequence ID" value="KAK4707449.1"/>
    <property type="molecule type" value="Genomic_DNA"/>
</dbReference>
<reference evidence="1 2" key="1">
    <citation type="submission" date="2023-10" db="EMBL/GenBank/DDBJ databases">
        <title>Genome-Wide Identification Analysis in wild type Solanum Pinnatisectum Reveals Some Genes Defensing Phytophthora Infestans.</title>
        <authorList>
            <person name="Sun C."/>
        </authorList>
    </citation>
    <scope>NUCLEOTIDE SEQUENCE [LARGE SCALE GENOMIC DNA]</scope>
    <source>
        <strain evidence="1">LQN</strain>
        <tissue evidence="1">Leaf</tissue>
    </source>
</reference>
<dbReference type="Proteomes" id="UP001311915">
    <property type="component" value="Unassembled WGS sequence"/>
</dbReference>
<comment type="caution">
    <text evidence="1">The sequence shown here is derived from an EMBL/GenBank/DDBJ whole genome shotgun (WGS) entry which is preliminary data.</text>
</comment>
<keyword evidence="2" id="KW-1185">Reference proteome</keyword>
<gene>
    <name evidence="1" type="ORF">R3W88_032996</name>
</gene>
<evidence type="ECO:0000313" key="1">
    <source>
        <dbReference type="EMBL" id="KAK4707449.1"/>
    </source>
</evidence>
<dbReference type="AlphaFoldDB" id="A0AAV9K479"/>
<accession>A0AAV9K479</accession>
<sequence length="117" mass="13183">MKCLSFDKDIIDIHFQKMARIYFELGGDSSLKQAFLSSLPKMLAGHAMTIIDDRFKSITIPHIGYIRQAIFQALDSICTKRSFLKQVVQNNPALNKACSPSDLVTKSVYSCTSHRAR</sequence>